<dbReference type="EMBL" id="WHOR01000048">
    <property type="protein sequence ID" value="NUB19365.1"/>
    <property type="molecule type" value="Genomic_DNA"/>
</dbReference>
<keyword evidence="2" id="KW-1185">Reference proteome</keyword>
<gene>
    <name evidence="1" type="ORF">GBZ26_09090</name>
</gene>
<proteinExistence type="predicted"/>
<sequence>MTASWTPCPGRHCRFPCSPRFGPGASASAKSSSLCRYGGSGRSAYGEILAKGSGAEYQGERYPFPDFTSSAITPTASWHDDRRN</sequence>
<reference evidence="1 2" key="1">
    <citation type="submission" date="2019-10" db="EMBL/GenBank/DDBJ databases">
        <title>Genome sequence of Azospirillum formosense CC-Nfb-7.</title>
        <authorList>
            <person name="Ambrosini A."/>
            <person name="Sant'Anna F.H."/>
            <person name="Cassan F.D."/>
            <person name="Souza E.M."/>
            <person name="Passaglia L.M.P."/>
        </authorList>
    </citation>
    <scope>NUCLEOTIDE SEQUENCE [LARGE SCALE GENOMIC DNA]</scope>
    <source>
        <strain evidence="1 2">CC-NFb-7</strain>
    </source>
</reference>
<evidence type="ECO:0000313" key="1">
    <source>
        <dbReference type="EMBL" id="NUB19365.1"/>
    </source>
</evidence>
<dbReference type="Proteomes" id="UP000639419">
    <property type="component" value="Unassembled WGS sequence"/>
</dbReference>
<accession>A0ABX2L2D7</accession>
<evidence type="ECO:0000313" key="2">
    <source>
        <dbReference type="Proteomes" id="UP000639419"/>
    </source>
</evidence>
<comment type="caution">
    <text evidence="1">The sequence shown here is derived from an EMBL/GenBank/DDBJ whole genome shotgun (WGS) entry which is preliminary data.</text>
</comment>
<organism evidence="1 2">
    <name type="scientific">Azospirillum formosense</name>
    <dbReference type="NCBI Taxonomy" id="861533"/>
    <lineage>
        <taxon>Bacteria</taxon>
        <taxon>Pseudomonadati</taxon>
        <taxon>Pseudomonadota</taxon>
        <taxon>Alphaproteobacteria</taxon>
        <taxon>Rhodospirillales</taxon>
        <taxon>Azospirillaceae</taxon>
        <taxon>Azospirillum</taxon>
    </lineage>
</organism>
<name>A0ABX2L2D7_9PROT</name>
<protein>
    <submittedName>
        <fullName evidence="1">Uncharacterized protein</fullName>
    </submittedName>
</protein>